<sequence length="321" mass="37259">MNKKEIVFVLGASKTGTTAMTRMLNAHPDIFILFESSIGMSSQLDKYTARFLGTYPDSRPLFSYGVTPDVFYPRLQNFLANKGYPFKILGTDAPLFGINAKPIEILSQYQVVYMIRNIRTWLAKNATIAEYFTDNDIVCLAIDYTIAFLKSFLLPRALKVRMEDIIRQNDTIIDALSSFLDVPMRPYLDEWWKVSFSKGHPKLAQQWIETHLSGSFGPRGVEDTEVKLASHPFWDQFLPIFDTYFQDPNIKVDEKVILADIERLKALKRFSPLGLKETYLQFKTIQLYPREHLRKKITKQIGKEFKRARGMLKLLMRELFK</sequence>
<dbReference type="InterPro" id="IPR027417">
    <property type="entry name" value="P-loop_NTPase"/>
</dbReference>
<proteinExistence type="predicted"/>
<dbReference type="EMBL" id="MHKO01000031">
    <property type="protein sequence ID" value="OGY92009.1"/>
    <property type="molecule type" value="Genomic_DNA"/>
</dbReference>
<dbReference type="Gene3D" id="3.40.50.300">
    <property type="entry name" value="P-loop containing nucleotide triphosphate hydrolases"/>
    <property type="match status" value="1"/>
</dbReference>
<gene>
    <name evidence="1" type="ORF">A3H70_01915</name>
</gene>
<evidence type="ECO:0000313" key="1">
    <source>
        <dbReference type="EMBL" id="OGY92009.1"/>
    </source>
</evidence>
<reference evidence="1 2" key="1">
    <citation type="journal article" date="2016" name="Nat. Commun.">
        <title>Thousands of microbial genomes shed light on interconnected biogeochemical processes in an aquifer system.</title>
        <authorList>
            <person name="Anantharaman K."/>
            <person name="Brown C.T."/>
            <person name="Hug L.A."/>
            <person name="Sharon I."/>
            <person name="Castelle C.J."/>
            <person name="Probst A.J."/>
            <person name="Thomas B.C."/>
            <person name="Singh A."/>
            <person name="Wilkins M.J."/>
            <person name="Karaoz U."/>
            <person name="Brodie E.L."/>
            <person name="Williams K.H."/>
            <person name="Hubbard S.S."/>
            <person name="Banfield J.F."/>
        </authorList>
    </citation>
    <scope>NUCLEOTIDE SEQUENCE [LARGE SCALE GENOMIC DNA]</scope>
</reference>
<evidence type="ECO:0000313" key="2">
    <source>
        <dbReference type="Proteomes" id="UP000178109"/>
    </source>
</evidence>
<comment type="caution">
    <text evidence="1">The sequence shown here is derived from an EMBL/GenBank/DDBJ whole genome shotgun (WGS) entry which is preliminary data.</text>
</comment>
<accession>A0A1G2BTV6</accession>
<dbReference type="Proteomes" id="UP000178109">
    <property type="component" value="Unassembled WGS sequence"/>
</dbReference>
<dbReference type="SUPFAM" id="SSF52540">
    <property type="entry name" value="P-loop containing nucleoside triphosphate hydrolases"/>
    <property type="match status" value="1"/>
</dbReference>
<organism evidence="1 2">
    <name type="scientific">Candidatus Komeilibacteria bacterium RIFCSPLOWO2_02_FULL_48_11</name>
    <dbReference type="NCBI Taxonomy" id="1798553"/>
    <lineage>
        <taxon>Bacteria</taxon>
        <taxon>Candidatus Komeiliibacteriota</taxon>
    </lineage>
</organism>
<name>A0A1G2BTV6_9BACT</name>
<evidence type="ECO:0008006" key="3">
    <source>
        <dbReference type="Google" id="ProtNLM"/>
    </source>
</evidence>
<dbReference type="AlphaFoldDB" id="A0A1G2BTV6"/>
<protein>
    <recommendedName>
        <fullName evidence="3">Sulfotransferase domain-containing protein</fullName>
    </recommendedName>
</protein>